<dbReference type="Gene3D" id="3.20.20.190">
    <property type="entry name" value="Phosphatidylinositol (PI) phosphodiesterase"/>
    <property type="match status" value="1"/>
</dbReference>
<evidence type="ECO:0000313" key="9">
    <source>
        <dbReference type="Proteomes" id="UP000183670"/>
    </source>
</evidence>
<dbReference type="EMBL" id="JAQNWR010000004">
    <property type="protein sequence ID" value="MDC2407784.1"/>
    <property type="molecule type" value="Genomic_DNA"/>
</dbReference>
<dbReference type="Proteomes" id="UP001214017">
    <property type="component" value="Unassembled WGS sequence"/>
</dbReference>
<dbReference type="EMBL" id="FMYE01000022">
    <property type="protein sequence ID" value="SDB77464.1"/>
    <property type="molecule type" value="Genomic_DNA"/>
</dbReference>
<protein>
    <submittedName>
        <fullName evidence="4">Glycerophosphodiester phosphodiesterase family protein</fullName>
    </submittedName>
    <submittedName>
        <fullName evidence="6">Glycerophosphoryl diester phosphodiesterase</fullName>
    </submittedName>
</protein>
<dbReference type="GeneID" id="29452631"/>
<feature type="chain" id="PRO_5014531294" evidence="1">
    <location>
        <begin position="22"/>
        <end position="255"/>
    </location>
</feature>
<dbReference type="GO" id="GO:0008081">
    <property type="term" value="F:phosphoric diester hydrolase activity"/>
    <property type="evidence" value="ECO:0007669"/>
    <property type="project" value="InterPro"/>
</dbReference>
<dbReference type="Proteomes" id="UP000183670">
    <property type="component" value="Unassembled WGS sequence"/>
</dbReference>
<dbReference type="EMBL" id="FNDO01000051">
    <property type="protein sequence ID" value="SDI51438.1"/>
    <property type="molecule type" value="Genomic_DNA"/>
</dbReference>
<dbReference type="PANTHER" id="PTHR46211:SF1">
    <property type="entry name" value="GLYCEROPHOSPHODIESTER PHOSPHODIESTERASE, CYTOPLASMIC"/>
    <property type="match status" value="1"/>
</dbReference>
<feature type="signal peptide" evidence="1">
    <location>
        <begin position="1"/>
        <end position="21"/>
    </location>
</feature>
<dbReference type="EMBL" id="JAQNZF010000008">
    <property type="protein sequence ID" value="MDC2742088.1"/>
    <property type="molecule type" value="Genomic_DNA"/>
</dbReference>
<proteinExistence type="predicted"/>
<dbReference type="Proteomes" id="UP000181870">
    <property type="component" value="Unassembled WGS sequence"/>
</dbReference>
<evidence type="ECO:0000313" key="3">
    <source>
        <dbReference type="EMBL" id="MDC2407784.1"/>
    </source>
</evidence>
<dbReference type="SUPFAM" id="SSF51695">
    <property type="entry name" value="PLC-like phosphodiesterases"/>
    <property type="match status" value="1"/>
</dbReference>
<sequence>MNLKKMMMASALLMVACCMQAQTKVIAHRGFWKTPGSSQNSISSLLKADSIGCYGSEFDVWIAKDNKLVVNHDPVYKMRPMEYSKGDALTGLKLSNGENLPSLEQYLEAGKNCNTRLILELKAHSNKKRETKAVQGILAMVKKMGLENRMEYITFSLHAMKEFIRLAPAGTPVFYLNGELSPKELKELGAAGLDYHMGVIKKHPEWIKEAHELGLKVNVWTVDEVEDMKSLIEQKVDFITTNEPVILQEELKKHQ</sequence>
<dbReference type="PATRIC" id="fig|28116.10.peg.587"/>
<dbReference type="RefSeq" id="WP_004300081.1">
    <property type="nucleotide sequence ID" value="NZ_BAABYJ010000001.1"/>
</dbReference>
<dbReference type="Pfam" id="PF03009">
    <property type="entry name" value="GDPD"/>
    <property type="match status" value="1"/>
</dbReference>
<evidence type="ECO:0000313" key="10">
    <source>
        <dbReference type="Proteomes" id="UP001219389"/>
    </source>
</evidence>
<evidence type="ECO:0000313" key="6">
    <source>
        <dbReference type="EMBL" id="SDB77464.1"/>
    </source>
</evidence>
<dbReference type="InterPro" id="IPR017946">
    <property type="entry name" value="PLC-like_Pdiesterase_TIM-brl"/>
</dbReference>
<dbReference type="EMBL" id="JAQQPO010000001">
    <property type="protein sequence ID" value="MDC7956696.1"/>
    <property type="molecule type" value="Genomic_DNA"/>
</dbReference>
<evidence type="ECO:0000313" key="8">
    <source>
        <dbReference type="Proteomes" id="UP000181870"/>
    </source>
</evidence>
<dbReference type="PROSITE" id="PS51257">
    <property type="entry name" value="PROKAR_LIPOPROTEIN"/>
    <property type="match status" value="1"/>
</dbReference>
<evidence type="ECO:0000313" key="7">
    <source>
        <dbReference type="EMBL" id="SDI51438.1"/>
    </source>
</evidence>
<dbReference type="KEGG" id="boa:Bovatus_01198"/>
<reference evidence="8 9" key="1">
    <citation type="submission" date="2016-10" db="EMBL/GenBank/DDBJ databases">
        <authorList>
            <person name="de Groot N.N."/>
        </authorList>
    </citation>
    <scope>NUCLEOTIDE SEQUENCE [LARGE SCALE GENOMIC DNA]</scope>
    <source>
        <strain evidence="6 9">NLAE-zl-C500</strain>
        <strain evidence="7 8">NLAE-zl-C57</strain>
    </source>
</reference>
<dbReference type="Proteomes" id="UP001215078">
    <property type="component" value="Unassembled WGS sequence"/>
</dbReference>
<reference evidence="4" key="2">
    <citation type="submission" date="2022-10" db="EMBL/GenBank/DDBJ databases">
        <title>Human gut microbiome strain richness.</title>
        <authorList>
            <person name="Chen-Liaw A."/>
        </authorList>
    </citation>
    <scope>NUCLEOTIDE SEQUENCE</scope>
    <source>
        <strain evidence="4">BSD2780120875st1_E1_BSD2780120875_150330</strain>
        <strain evidence="3">F7_m1001271B151109d0_201107</strain>
        <strain evidence="5">RTP21484st1_H8_RTP21484_190118</strain>
    </source>
</reference>
<organism evidence="4 10">
    <name type="scientific">Bacteroides ovatus</name>
    <dbReference type="NCBI Taxonomy" id="28116"/>
    <lineage>
        <taxon>Bacteria</taxon>
        <taxon>Pseudomonadati</taxon>
        <taxon>Bacteroidota</taxon>
        <taxon>Bacteroidia</taxon>
        <taxon>Bacteroidales</taxon>
        <taxon>Bacteroidaceae</taxon>
        <taxon>Bacteroides</taxon>
    </lineage>
</organism>
<accession>A0A139LKX6</accession>
<dbReference type="AlphaFoldDB" id="A0A139LKX6"/>
<evidence type="ECO:0000256" key="1">
    <source>
        <dbReference type="SAM" id="SignalP"/>
    </source>
</evidence>
<keyword evidence="1" id="KW-0732">Signal</keyword>
<dbReference type="Proteomes" id="UP001219389">
    <property type="component" value="Unassembled WGS sequence"/>
</dbReference>
<dbReference type="PANTHER" id="PTHR46211">
    <property type="entry name" value="GLYCEROPHOSPHORYL DIESTER PHOSPHODIESTERASE"/>
    <property type="match status" value="1"/>
</dbReference>
<dbReference type="GO" id="GO:0006629">
    <property type="term" value="P:lipid metabolic process"/>
    <property type="evidence" value="ECO:0007669"/>
    <property type="project" value="InterPro"/>
</dbReference>
<dbReference type="STRING" id="28116.Bovatus_01198"/>
<evidence type="ECO:0000259" key="2">
    <source>
        <dbReference type="PROSITE" id="PS51704"/>
    </source>
</evidence>
<dbReference type="PROSITE" id="PS51704">
    <property type="entry name" value="GP_PDE"/>
    <property type="match status" value="1"/>
</dbReference>
<feature type="domain" description="GP-PDE" evidence="2">
    <location>
        <begin position="23"/>
        <end position="251"/>
    </location>
</feature>
<evidence type="ECO:0000313" key="4">
    <source>
        <dbReference type="EMBL" id="MDC2742088.1"/>
    </source>
</evidence>
<gene>
    <name evidence="3" type="ORF">PO240_07865</name>
    <name evidence="4" type="ORF">PO382_07600</name>
    <name evidence="5" type="ORF">PQ628_00555</name>
    <name evidence="6" type="ORF">SAMN05192581_102251</name>
    <name evidence="7" type="ORF">SAMN05192582_10511</name>
</gene>
<dbReference type="InterPro" id="IPR030395">
    <property type="entry name" value="GP_PDE_dom"/>
</dbReference>
<evidence type="ECO:0000313" key="5">
    <source>
        <dbReference type="EMBL" id="MDC7956696.1"/>
    </source>
</evidence>
<name>A0A139LKX6_BACOV</name>